<keyword evidence="2" id="KW-1185">Reference proteome</keyword>
<reference evidence="2" key="1">
    <citation type="journal article" date="2013" name="Genome Announc.">
        <title>Whole-Genome Sequencing of Lactobacillus shenzhenensis Strain LY-73T.</title>
        <authorList>
            <person name="Lin Z."/>
            <person name="Liu Z."/>
            <person name="Yang R."/>
            <person name="Zou Y."/>
            <person name="Wan D."/>
            <person name="Chen J."/>
            <person name="Guo M."/>
            <person name="Zhao J."/>
            <person name="Fang C."/>
            <person name="Yang R."/>
            <person name="Liu F."/>
        </authorList>
    </citation>
    <scope>NUCLEOTIDE SEQUENCE [LARGE SCALE GENOMIC DNA]</scope>
    <source>
        <strain evidence="2">LY-73</strain>
    </source>
</reference>
<evidence type="ECO:0000313" key="2">
    <source>
        <dbReference type="Proteomes" id="UP000030647"/>
    </source>
</evidence>
<name>U4TXL5_9LACO</name>
<organism evidence="1 2">
    <name type="scientific">Schleiferilactobacillus shenzhenensis LY-73</name>
    <dbReference type="NCBI Taxonomy" id="1231336"/>
    <lineage>
        <taxon>Bacteria</taxon>
        <taxon>Bacillati</taxon>
        <taxon>Bacillota</taxon>
        <taxon>Bacilli</taxon>
        <taxon>Lactobacillales</taxon>
        <taxon>Lactobacillaceae</taxon>
        <taxon>Schleiferilactobacillus</taxon>
    </lineage>
</organism>
<dbReference type="Proteomes" id="UP000030647">
    <property type="component" value="Unassembled WGS sequence"/>
</dbReference>
<sequence length="46" mass="4928">MFAIFFHYTPRVLGAKGRKAAAAAKKPAVLGVMPPLPSVRRCCKNG</sequence>
<protein>
    <submittedName>
        <fullName evidence="1">Uncharacterized protein</fullName>
    </submittedName>
</protein>
<dbReference type="HOGENOM" id="CLU_3185257_0_0_9"/>
<evidence type="ECO:0000313" key="1">
    <source>
        <dbReference type="EMBL" id="ERL66092.1"/>
    </source>
</evidence>
<proteinExistence type="predicted"/>
<dbReference type="AlphaFoldDB" id="U4TXL5"/>
<gene>
    <name evidence="1" type="ORF">L248_1185</name>
</gene>
<dbReference type="EMBL" id="KI271583">
    <property type="protein sequence ID" value="ERL66092.1"/>
    <property type="molecule type" value="Genomic_DNA"/>
</dbReference>
<accession>U4TXL5</accession>